<gene>
    <name evidence="2" type="ordered locus">Tpau_3369</name>
</gene>
<reference evidence="2 3" key="2">
    <citation type="journal article" date="2011" name="Stand. Genomic Sci.">
        <title>Complete genome sequence of Tsukamurella paurometabola type strain (no. 33).</title>
        <authorList>
            <person name="Munk A.C."/>
            <person name="Lapidus A."/>
            <person name="Lucas S."/>
            <person name="Nolan M."/>
            <person name="Tice H."/>
            <person name="Cheng J.F."/>
            <person name="Del Rio T.G."/>
            <person name="Goodwin L."/>
            <person name="Pitluck S."/>
            <person name="Liolios K."/>
            <person name="Huntemann M."/>
            <person name="Ivanova N."/>
            <person name="Mavromatis K."/>
            <person name="Mikhailova N."/>
            <person name="Pati A."/>
            <person name="Chen A."/>
            <person name="Palaniappan K."/>
            <person name="Tapia R."/>
            <person name="Han C."/>
            <person name="Land M."/>
            <person name="Hauser L."/>
            <person name="Chang Y.J."/>
            <person name="Jeffries C.D."/>
            <person name="Brettin T."/>
            <person name="Yasawong M."/>
            <person name="Brambilla E.M."/>
            <person name="Rohde M."/>
            <person name="Sikorski J."/>
            <person name="Goker M."/>
            <person name="Detter J.C."/>
            <person name="Woyke T."/>
            <person name="Bristow J."/>
            <person name="Eisen J.A."/>
            <person name="Markowitz V."/>
            <person name="Hugenholtz P."/>
            <person name="Kyrpides N.C."/>
            <person name="Klenk H.P."/>
        </authorList>
    </citation>
    <scope>NUCLEOTIDE SEQUENCE [LARGE SCALE GENOMIC DNA]</scope>
    <source>
        <strain evidence="3">ATCC 8368 / DSM 20162 / CCUG 35730 / CIP 100753 / JCM 10117 / KCTC 9821 / NBRC 16120 / NCIMB 702349 / NCTC 13040</strain>
    </source>
</reference>
<sequence length="100" mass="11300">MSGDFIKYNYDEIRSGLDDINRKYGLLTQQGDSIRQVQNKFDNAWQDEQSATAYQAVQAKWNDSFEEINRLLNSVSMAASNAVDNMQATNQKAANGWQSA</sequence>
<dbReference type="Proteomes" id="UP000001213">
    <property type="component" value="Chromosome"/>
</dbReference>
<reference evidence="3" key="1">
    <citation type="submission" date="2010-03" db="EMBL/GenBank/DDBJ databases">
        <title>The complete chromosome of Tsukamurella paurometabola DSM 20162.</title>
        <authorList>
            <consortium name="US DOE Joint Genome Institute (JGI-PGF)"/>
            <person name="Lucas S."/>
            <person name="Copeland A."/>
            <person name="Lapidus A."/>
            <person name="Glavina del Rio T."/>
            <person name="Dalin E."/>
            <person name="Tice H."/>
            <person name="Bruce D."/>
            <person name="Goodwin L."/>
            <person name="Pitluck S."/>
            <person name="Kyrpides N."/>
            <person name="Mavromatis K."/>
            <person name="Ivanova N."/>
            <person name="Mikhailova N."/>
            <person name="Munk A.C."/>
            <person name="Brettin T."/>
            <person name="Detter J.C."/>
            <person name="Tapia R."/>
            <person name="Han C."/>
            <person name="Larimer F."/>
            <person name="Land M."/>
            <person name="Hauser L."/>
            <person name="Markowitz V."/>
            <person name="Cheng J.-F."/>
            <person name="Hugenholtz P."/>
            <person name="Woyke T."/>
            <person name="Wu D."/>
            <person name="Jando M."/>
            <person name="Brambilla E."/>
            <person name="Klenk H.-P."/>
            <person name="Eisen J.A."/>
        </authorList>
    </citation>
    <scope>NUCLEOTIDE SEQUENCE [LARGE SCALE GENOMIC DNA]</scope>
    <source>
        <strain evidence="3">ATCC 8368 / DSM 20162 / CCUG 35730 / CIP 100753 / JCM 10117 / KCTC 9821 / NBRC 16120 / NCIMB 702349 / NCTC 13040</strain>
    </source>
</reference>
<dbReference type="RefSeq" id="WP_013127953.1">
    <property type="nucleotide sequence ID" value="NC_014158.1"/>
</dbReference>
<evidence type="ECO:0000313" key="3">
    <source>
        <dbReference type="Proteomes" id="UP000001213"/>
    </source>
</evidence>
<evidence type="ECO:0000313" key="2">
    <source>
        <dbReference type="EMBL" id="ADG79953.1"/>
    </source>
</evidence>
<dbReference type="HOGENOM" id="CLU_151185_3_4_11"/>
<proteinExistence type="inferred from homology"/>
<dbReference type="SUPFAM" id="SSF140453">
    <property type="entry name" value="EsxAB dimer-like"/>
    <property type="match status" value="1"/>
</dbReference>
<dbReference type="KEGG" id="tpr:Tpau_3369"/>
<dbReference type="EMBL" id="CP001966">
    <property type="protein sequence ID" value="ADG79953.1"/>
    <property type="molecule type" value="Genomic_DNA"/>
</dbReference>
<keyword evidence="3" id="KW-1185">Reference proteome</keyword>
<dbReference type="Pfam" id="PF06013">
    <property type="entry name" value="WXG100"/>
    <property type="match status" value="1"/>
</dbReference>
<organism evidence="2 3">
    <name type="scientific">Tsukamurella paurometabola (strain ATCC 8368 / DSM 20162 / CCUG 35730 / CIP 100753 / JCM 10117 / KCTC 9821 / NBRC 16120 / NCIMB 702349 / NCTC 13040)</name>
    <name type="common">Corynebacterium paurometabolum</name>
    <dbReference type="NCBI Taxonomy" id="521096"/>
    <lineage>
        <taxon>Bacteria</taxon>
        <taxon>Bacillati</taxon>
        <taxon>Actinomycetota</taxon>
        <taxon>Actinomycetes</taxon>
        <taxon>Mycobacteriales</taxon>
        <taxon>Tsukamurellaceae</taxon>
        <taxon>Tsukamurella</taxon>
    </lineage>
</organism>
<dbReference type="NCBIfam" id="TIGR03930">
    <property type="entry name" value="WXG100_ESAT6"/>
    <property type="match status" value="1"/>
</dbReference>
<accession>D5UWF4</accession>
<comment type="similarity">
    <text evidence="1">Belongs to the WXG100 family.</text>
</comment>
<dbReference type="AlphaFoldDB" id="D5UWF4"/>
<dbReference type="InterPro" id="IPR010310">
    <property type="entry name" value="T7SS_ESAT-6-like"/>
</dbReference>
<protein>
    <recommendedName>
        <fullName evidence="1">ESAT-6-like protein</fullName>
    </recommendedName>
</protein>
<dbReference type="eggNOG" id="COG4842">
    <property type="taxonomic scope" value="Bacteria"/>
</dbReference>
<dbReference type="Gene3D" id="1.10.287.1060">
    <property type="entry name" value="ESAT-6-like"/>
    <property type="match status" value="1"/>
</dbReference>
<name>D5UWF4_TSUPD</name>
<dbReference type="InterPro" id="IPR036689">
    <property type="entry name" value="ESAT-6-like_sf"/>
</dbReference>
<evidence type="ECO:0000256" key="1">
    <source>
        <dbReference type="RuleBase" id="RU362001"/>
    </source>
</evidence>
<dbReference type="STRING" id="521096.Tpau_3369"/>